<comment type="caution">
    <text evidence="1">The sequence shown here is derived from an EMBL/GenBank/DDBJ whole genome shotgun (WGS) entry which is preliminary data.</text>
</comment>
<sequence length="582" mass="66559">MDKGPDDTAQTLKPKTPSKSSLALEKLKRRATTIRSFSSSVLSESLNGSVLNETPPEGSKPHNTLFNIRRSNSARNRLSMPLGKLLESGKLDHTTKDINIPVILLDEEEKKSQDKNGDEVLKASGEGTMGDTNTEQHISLNSLYLQLDNKVKKVSYNGPLTIAGLKMLFVEKYQYNPGPYEFPDLYIKDPIIDVYYELEDLAEVREGSVLQLNVTVSSNDLKKNMDSNFSTLVMEIRDLRRLMTQNHEASKKKNNRLSMALPTTSRFSDLAKLSINKNKDNEASTPTSKPKVDLGHLKSQVASLRQDLAIARQLSTDFQKESNDSLSNILDITASFNQQLNSDNDAMHRLLVSGKDRMEANALELANSLEDVQKNIEEFRQDLVQRRCQPSELKMKHTSKALEKINQLLLTESEFLSEVKPSWKKTWEIMLQDIVKEQQTLKEHEAIVEDMRADHEHLNETFMQLKKFTELKRKSQVQQRSFEVEPVDEEFARQALLQEISCVETNSERRLRAFEEARQSREWELRNQVNPFEEELSDFVGSAKLRKTGGTEELERKRRQQDEENLKAMLAPRPRPPSKSAR</sequence>
<proteinExistence type="predicted"/>
<evidence type="ECO:0000313" key="1">
    <source>
        <dbReference type="EMBL" id="KAJ9054945.1"/>
    </source>
</evidence>
<dbReference type="Proteomes" id="UP001165960">
    <property type="component" value="Unassembled WGS sequence"/>
</dbReference>
<reference evidence="1" key="1">
    <citation type="submission" date="2022-04" db="EMBL/GenBank/DDBJ databases">
        <title>Genome of the entomopathogenic fungus Entomophthora muscae.</title>
        <authorList>
            <person name="Elya C."/>
            <person name="Lovett B.R."/>
            <person name="Lee E."/>
            <person name="Macias A.M."/>
            <person name="Hajek A.E."/>
            <person name="De Bivort B.L."/>
            <person name="Kasson M.T."/>
            <person name="De Fine Licht H.H."/>
            <person name="Stajich J.E."/>
        </authorList>
    </citation>
    <scope>NUCLEOTIDE SEQUENCE</scope>
    <source>
        <strain evidence="1">Berkeley</strain>
    </source>
</reference>
<evidence type="ECO:0000313" key="2">
    <source>
        <dbReference type="Proteomes" id="UP001165960"/>
    </source>
</evidence>
<accession>A0ACC2RXZ4</accession>
<protein>
    <submittedName>
        <fullName evidence="1">Bud site selection protein 6</fullName>
    </submittedName>
</protein>
<name>A0ACC2RXZ4_9FUNG</name>
<keyword evidence="2" id="KW-1185">Reference proteome</keyword>
<gene>
    <name evidence="1" type="primary">BUD6_1</name>
    <name evidence="1" type="ORF">DSO57_1009104</name>
</gene>
<organism evidence="1 2">
    <name type="scientific">Entomophthora muscae</name>
    <dbReference type="NCBI Taxonomy" id="34485"/>
    <lineage>
        <taxon>Eukaryota</taxon>
        <taxon>Fungi</taxon>
        <taxon>Fungi incertae sedis</taxon>
        <taxon>Zoopagomycota</taxon>
        <taxon>Entomophthoromycotina</taxon>
        <taxon>Entomophthoromycetes</taxon>
        <taxon>Entomophthorales</taxon>
        <taxon>Entomophthoraceae</taxon>
        <taxon>Entomophthora</taxon>
    </lineage>
</organism>
<dbReference type="EMBL" id="QTSX02006418">
    <property type="protein sequence ID" value="KAJ9054945.1"/>
    <property type="molecule type" value="Genomic_DNA"/>
</dbReference>